<comment type="subcellular location">
    <subcellularLocation>
        <location evidence="1">Membrane</location>
    </subcellularLocation>
</comment>
<evidence type="ECO:0000313" key="9">
    <source>
        <dbReference type="Proteomes" id="UP000695023"/>
    </source>
</evidence>
<dbReference type="InterPro" id="IPR005045">
    <property type="entry name" value="CDC50/LEM3_fam"/>
</dbReference>
<dbReference type="Pfam" id="PF03381">
    <property type="entry name" value="CDC50"/>
    <property type="match status" value="1"/>
</dbReference>
<reference evidence="10" key="1">
    <citation type="submission" date="2025-08" db="UniProtKB">
        <authorList>
            <consortium name="RefSeq"/>
        </authorList>
    </citation>
    <scope>IDENTIFICATION</scope>
</reference>
<feature type="transmembrane region" description="Helical" evidence="8">
    <location>
        <begin position="69"/>
        <end position="95"/>
    </location>
</feature>
<keyword evidence="3 8" id="KW-0812">Transmembrane</keyword>
<dbReference type="GO" id="GO:0005886">
    <property type="term" value="C:plasma membrane"/>
    <property type="evidence" value="ECO:0007669"/>
    <property type="project" value="TreeGrafter"/>
</dbReference>
<evidence type="ECO:0000256" key="5">
    <source>
        <dbReference type="ARBA" id="ARBA00023136"/>
    </source>
</evidence>
<keyword evidence="5 6" id="KW-0472">Membrane</keyword>
<evidence type="ECO:0000256" key="7">
    <source>
        <dbReference type="SAM" id="MobiDB-lite"/>
    </source>
</evidence>
<evidence type="ECO:0000313" key="10">
    <source>
        <dbReference type="RefSeq" id="XP_005723867.1"/>
    </source>
</evidence>
<evidence type="ECO:0000256" key="1">
    <source>
        <dbReference type="ARBA" id="ARBA00004370"/>
    </source>
</evidence>
<sequence>MFRVSVLLSVRKTSTLQTTDVIPRKEKSRCGRVGGVSRSEKMVKQESESTNRPDNTAFTQQRLPAWQPILSAGIVIPGFVLIGLAFIGIGVALLVTSRSIQVLELDYTGDSNGSPCSSCSQSVIANCKCSLNFTLTTLFQGPVFFYYGLSNYFQNYRRYGASKDDNQLYGDLSYFTSPSSSCSPYDYDSSKKPIVPCGSIANSMFNDTFTLTWTVNGTTNNVPLDGKGIAWWTDYNIKYRNPSVTPLKNAFNGTVKPINWAKPAYELDASDPSNNGFVNQDFLVWMRRAALPNFRKLYRRIDASGDYQKGLPAGNYTIDITYNYPVRAFNGAKKIVFSNVSWMGGSNEFLGIAYLVIGSLCVVMSVVMLIVYAKFKFPDEE</sequence>
<proteinExistence type="inferred from homology"/>
<evidence type="ECO:0000256" key="6">
    <source>
        <dbReference type="PIRNR" id="PIRNR015840"/>
    </source>
</evidence>
<dbReference type="GO" id="GO:0005783">
    <property type="term" value="C:endoplasmic reticulum"/>
    <property type="evidence" value="ECO:0007669"/>
    <property type="project" value="TreeGrafter"/>
</dbReference>
<dbReference type="GO" id="GO:0045332">
    <property type="term" value="P:phospholipid translocation"/>
    <property type="evidence" value="ECO:0007669"/>
    <property type="project" value="TreeGrafter"/>
</dbReference>
<evidence type="ECO:0000256" key="3">
    <source>
        <dbReference type="ARBA" id="ARBA00022692"/>
    </source>
</evidence>
<organism evidence="9 10">
    <name type="scientific">Pundamilia nyererei</name>
    <dbReference type="NCBI Taxonomy" id="303518"/>
    <lineage>
        <taxon>Eukaryota</taxon>
        <taxon>Metazoa</taxon>
        <taxon>Chordata</taxon>
        <taxon>Craniata</taxon>
        <taxon>Vertebrata</taxon>
        <taxon>Euteleostomi</taxon>
        <taxon>Actinopterygii</taxon>
        <taxon>Neopterygii</taxon>
        <taxon>Teleostei</taxon>
        <taxon>Neoteleostei</taxon>
        <taxon>Acanthomorphata</taxon>
        <taxon>Ovalentaria</taxon>
        <taxon>Cichlomorphae</taxon>
        <taxon>Cichliformes</taxon>
        <taxon>Cichlidae</taxon>
        <taxon>African cichlids</taxon>
        <taxon>Pseudocrenilabrinae</taxon>
        <taxon>Haplochromini</taxon>
        <taxon>Pundamilia</taxon>
    </lineage>
</organism>
<dbReference type="PANTHER" id="PTHR10926">
    <property type="entry name" value="CELL CYCLE CONTROL PROTEIN 50"/>
    <property type="match status" value="1"/>
</dbReference>
<name>A0A9Y3QQ02_9CICH</name>
<gene>
    <name evidence="10" type="primary">tmem30b</name>
</gene>
<feature type="region of interest" description="Disordered" evidence="7">
    <location>
        <begin position="31"/>
        <end position="55"/>
    </location>
</feature>
<dbReference type="PIRSF" id="PIRSF015840">
    <property type="entry name" value="DUF284_TM_euk"/>
    <property type="match status" value="1"/>
</dbReference>
<protein>
    <recommendedName>
        <fullName evidence="6">Cell cycle control protein</fullName>
    </recommendedName>
</protein>
<keyword evidence="9" id="KW-1185">Reference proteome</keyword>
<comment type="similarity">
    <text evidence="2 6">Belongs to the CDC50/LEM3 family.</text>
</comment>
<dbReference type="PANTHER" id="PTHR10926:SF19">
    <property type="entry name" value="CELL CYCLE CONTROL PROTEIN 50B"/>
    <property type="match status" value="1"/>
</dbReference>
<dbReference type="CTD" id="161291"/>
<dbReference type="GO" id="GO:0005794">
    <property type="term" value="C:Golgi apparatus"/>
    <property type="evidence" value="ECO:0007669"/>
    <property type="project" value="TreeGrafter"/>
</dbReference>
<dbReference type="AlphaFoldDB" id="A0A9Y3QQ02"/>
<evidence type="ECO:0000256" key="4">
    <source>
        <dbReference type="ARBA" id="ARBA00022989"/>
    </source>
</evidence>
<evidence type="ECO:0000256" key="8">
    <source>
        <dbReference type="SAM" id="Phobius"/>
    </source>
</evidence>
<feature type="compositionally biased region" description="Basic and acidic residues" evidence="7">
    <location>
        <begin position="38"/>
        <end position="51"/>
    </location>
</feature>
<dbReference type="RefSeq" id="XP_005723867.1">
    <property type="nucleotide sequence ID" value="XM_005723810.2"/>
</dbReference>
<dbReference type="Proteomes" id="UP000695023">
    <property type="component" value="Unplaced"/>
</dbReference>
<keyword evidence="4 8" id="KW-1133">Transmembrane helix</keyword>
<feature type="transmembrane region" description="Helical" evidence="8">
    <location>
        <begin position="352"/>
        <end position="373"/>
    </location>
</feature>
<evidence type="ECO:0000256" key="2">
    <source>
        <dbReference type="ARBA" id="ARBA00009457"/>
    </source>
</evidence>
<accession>A0A9Y3QQ02</accession>